<evidence type="ECO:0000256" key="10">
    <source>
        <dbReference type="ARBA" id="ARBA00023145"/>
    </source>
</evidence>
<dbReference type="GO" id="GO:0031012">
    <property type="term" value="C:extracellular matrix"/>
    <property type="evidence" value="ECO:0007669"/>
    <property type="project" value="InterPro"/>
</dbReference>
<dbReference type="InterPro" id="IPR006026">
    <property type="entry name" value="Peptidase_Metallo"/>
</dbReference>
<dbReference type="PROSITE" id="PS00024">
    <property type="entry name" value="HEMOPEXIN"/>
    <property type="match status" value="1"/>
</dbReference>
<dbReference type="Proteomes" id="UP000694845">
    <property type="component" value="Unplaced"/>
</dbReference>
<feature type="binding site" evidence="13">
    <location>
        <position position="361"/>
    </location>
    <ligand>
        <name>Zn(2+)</name>
        <dbReference type="ChEBI" id="CHEBI:29105"/>
        <label>2</label>
        <note>catalytic</note>
    </ligand>
</feature>
<keyword evidence="2" id="KW-0645">Protease</keyword>
<dbReference type="InterPro" id="IPR000585">
    <property type="entry name" value="Hemopexin-like_dom"/>
</dbReference>
<evidence type="ECO:0000256" key="5">
    <source>
        <dbReference type="ARBA" id="ARBA00022737"/>
    </source>
</evidence>
<feature type="binding site" evidence="13">
    <location>
        <position position="324"/>
    </location>
    <ligand>
        <name>Ca(2+)</name>
        <dbReference type="ChEBI" id="CHEBI:29108"/>
        <label>3</label>
    </ligand>
</feature>
<feature type="binding site" evidence="13">
    <location>
        <position position="303"/>
    </location>
    <ligand>
        <name>Zn(2+)</name>
        <dbReference type="ChEBI" id="CHEBI:29105"/>
        <label>1</label>
    </ligand>
</feature>
<dbReference type="CDD" id="cd04278">
    <property type="entry name" value="ZnMc_MMP"/>
    <property type="match status" value="1"/>
</dbReference>
<keyword evidence="10" id="KW-0865">Zymogen</keyword>
<evidence type="ECO:0000256" key="12">
    <source>
        <dbReference type="PIRSR" id="PIRSR621190-1"/>
    </source>
</evidence>
<organism evidence="19 20">
    <name type="scientific">Acanthaster planci</name>
    <name type="common">Crown-of-thorns starfish</name>
    <dbReference type="NCBI Taxonomy" id="133434"/>
    <lineage>
        <taxon>Eukaryota</taxon>
        <taxon>Metazoa</taxon>
        <taxon>Echinodermata</taxon>
        <taxon>Eleutherozoa</taxon>
        <taxon>Asterozoa</taxon>
        <taxon>Asteroidea</taxon>
        <taxon>Valvatacea</taxon>
        <taxon>Valvatida</taxon>
        <taxon>Acanthasteridae</taxon>
        <taxon>Acanthaster</taxon>
    </lineage>
</organism>
<feature type="active site" evidence="12">
    <location>
        <position position="344"/>
    </location>
</feature>
<feature type="binding site" evidence="13">
    <location>
        <position position="343"/>
    </location>
    <ligand>
        <name>Zn(2+)</name>
        <dbReference type="ChEBI" id="CHEBI:29105"/>
        <label>2</label>
        <note>catalytic</note>
    </ligand>
</feature>
<dbReference type="GO" id="GO:0030574">
    <property type="term" value="P:collagen catabolic process"/>
    <property type="evidence" value="ECO:0007669"/>
    <property type="project" value="TreeGrafter"/>
</dbReference>
<keyword evidence="4" id="KW-0732">Signal</keyword>
<dbReference type="SUPFAM" id="SSF50923">
    <property type="entry name" value="Hemopexin-like domain"/>
    <property type="match status" value="1"/>
</dbReference>
<keyword evidence="5" id="KW-0677">Repeat</keyword>
<feature type="short sequence motif" description="Cysteine switch" evidence="15">
    <location>
        <begin position="178"/>
        <end position="185"/>
    </location>
</feature>
<evidence type="ECO:0000256" key="15">
    <source>
        <dbReference type="PIRSR" id="PIRSR621190-5"/>
    </source>
</evidence>
<dbReference type="InterPro" id="IPR018486">
    <property type="entry name" value="Hemopexin_CS"/>
</dbReference>
<dbReference type="Pfam" id="PF00045">
    <property type="entry name" value="Hemopexin"/>
    <property type="match status" value="3"/>
</dbReference>
<evidence type="ECO:0000313" key="20">
    <source>
        <dbReference type="RefSeq" id="XP_022095495.1"/>
    </source>
</evidence>
<feature type="binding site" evidence="13">
    <location>
        <position position="296"/>
    </location>
    <ligand>
        <name>Ca(2+)</name>
        <dbReference type="ChEBI" id="CHEBI:29108"/>
        <label>3</label>
    </ligand>
</feature>
<dbReference type="PROSITE" id="PS51642">
    <property type="entry name" value="HEMOPEXIN_2"/>
    <property type="match status" value="2"/>
</dbReference>
<dbReference type="SUPFAM" id="SSF47090">
    <property type="entry name" value="PGBD-like"/>
    <property type="match status" value="1"/>
</dbReference>
<feature type="binding site" evidence="13">
    <location>
        <position position="275"/>
    </location>
    <ligand>
        <name>Ca(2+)</name>
        <dbReference type="ChEBI" id="CHEBI:29108"/>
        <label>2</label>
    </ligand>
</feature>
<feature type="repeat" description="Hemopexin" evidence="16">
    <location>
        <begin position="542"/>
        <end position="589"/>
    </location>
</feature>
<dbReference type="Gene3D" id="3.40.390.10">
    <property type="entry name" value="Collagenase (Catalytic Domain)"/>
    <property type="match status" value="1"/>
</dbReference>
<evidence type="ECO:0000259" key="18">
    <source>
        <dbReference type="SMART" id="SM00235"/>
    </source>
</evidence>
<dbReference type="InterPro" id="IPR036365">
    <property type="entry name" value="PGBD-like_sf"/>
</dbReference>
<dbReference type="InterPro" id="IPR024079">
    <property type="entry name" value="MetalloPept_cat_dom_sf"/>
</dbReference>
<evidence type="ECO:0000256" key="8">
    <source>
        <dbReference type="ARBA" id="ARBA00022837"/>
    </source>
</evidence>
<evidence type="ECO:0000256" key="7">
    <source>
        <dbReference type="ARBA" id="ARBA00022833"/>
    </source>
</evidence>
<dbReference type="InterPro" id="IPR033739">
    <property type="entry name" value="M10A_MMP"/>
</dbReference>
<feature type="binding site" evidence="13">
    <location>
        <position position="347"/>
    </location>
    <ligand>
        <name>Zn(2+)</name>
        <dbReference type="ChEBI" id="CHEBI:29105"/>
        <label>2</label>
        <note>catalytic</note>
    </ligand>
</feature>
<evidence type="ECO:0000256" key="16">
    <source>
        <dbReference type="PROSITE-ProRule" id="PRU01011"/>
    </source>
</evidence>
<keyword evidence="19" id="KW-1185">Reference proteome</keyword>
<keyword evidence="3 13" id="KW-0479">Metal-binding</keyword>
<feature type="binding site" evidence="13">
    <location>
        <position position="324"/>
    </location>
    <ligand>
        <name>Ca(2+)</name>
        <dbReference type="ChEBI" id="CHEBI:29108"/>
        <label>1</label>
    </ligand>
</feature>
<accession>A0A8B7YSQ2</accession>
<dbReference type="Gene3D" id="2.110.10.10">
    <property type="entry name" value="Hemopexin-like domain"/>
    <property type="match status" value="1"/>
</dbReference>
<feature type="binding site" evidence="13">
    <location>
        <position position="408"/>
    </location>
    <ligand>
        <name>Ca(2+)</name>
        <dbReference type="ChEBI" id="CHEBI:29108"/>
        <label>4</label>
    </ligand>
</feature>
<protein>
    <submittedName>
        <fullName evidence="20">Macrophage metalloelastase-like isoform X1</fullName>
    </submittedName>
</protein>
<dbReference type="GO" id="GO:0004222">
    <property type="term" value="F:metalloendopeptidase activity"/>
    <property type="evidence" value="ECO:0007669"/>
    <property type="project" value="InterPro"/>
</dbReference>
<dbReference type="FunFam" id="2.110.10.10:FF:000005">
    <property type="entry name" value="Stromelysin-3 preproprotein"/>
    <property type="match status" value="1"/>
</dbReference>
<feature type="region of interest" description="Disordered" evidence="17">
    <location>
        <begin position="193"/>
        <end position="213"/>
    </location>
</feature>
<feature type="binding site" evidence="13">
    <location>
        <position position="321"/>
    </location>
    <ligand>
        <name>Ca(2+)</name>
        <dbReference type="ChEBI" id="CHEBI:29108"/>
        <label>3</label>
    </ligand>
</feature>
<keyword evidence="8 13" id="KW-0106">Calcium</keyword>
<evidence type="ECO:0000256" key="2">
    <source>
        <dbReference type="ARBA" id="ARBA00022670"/>
    </source>
</evidence>
<feature type="binding site" evidence="13">
    <location>
        <position position="322"/>
    </location>
    <ligand>
        <name>Ca(2+)</name>
        <dbReference type="ChEBI" id="CHEBI:29108"/>
        <label>1</label>
    </ligand>
</feature>
<dbReference type="PANTHER" id="PTHR10201:SF294">
    <property type="entry name" value="MATRIX METALLOPROTEINASE 16"/>
    <property type="match status" value="1"/>
</dbReference>
<feature type="binding site" evidence="13">
    <location>
        <position position="290"/>
    </location>
    <ligand>
        <name>Zn(2+)</name>
        <dbReference type="ChEBI" id="CHEBI:29105"/>
        <label>1</label>
    </ligand>
</feature>
<keyword evidence="6" id="KW-0378">Hydrolase</keyword>
<dbReference type="AlphaFoldDB" id="A0A8B7YSQ2"/>
<dbReference type="InterPro" id="IPR036375">
    <property type="entry name" value="Hemopexin-like_dom_sf"/>
</dbReference>
<reference evidence="20" key="1">
    <citation type="submission" date="2025-08" db="UniProtKB">
        <authorList>
            <consortium name="RefSeq"/>
        </authorList>
    </citation>
    <scope>IDENTIFICATION</scope>
</reference>
<evidence type="ECO:0000313" key="19">
    <source>
        <dbReference type="Proteomes" id="UP000694845"/>
    </source>
</evidence>
<evidence type="ECO:0000256" key="14">
    <source>
        <dbReference type="PIRSR" id="PIRSR621190-4"/>
    </source>
</evidence>
<comment type="cofactor">
    <cofactor evidence="13">
        <name>Ca(2+)</name>
        <dbReference type="ChEBI" id="CHEBI:29108"/>
    </cofactor>
    <text evidence="13">Can bind about 5 Ca(2+) ions per subunit.</text>
</comment>
<name>A0A8B7YSQ2_ACAPL</name>
<dbReference type="GO" id="GO:0030198">
    <property type="term" value="P:extracellular matrix organization"/>
    <property type="evidence" value="ECO:0007669"/>
    <property type="project" value="TreeGrafter"/>
</dbReference>
<dbReference type="SUPFAM" id="SSF55486">
    <property type="entry name" value="Metalloproteases ('zincins'), catalytic domain"/>
    <property type="match status" value="1"/>
</dbReference>
<dbReference type="InterPro" id="IPR021190">
    <property type="entry name" value="Pept_M10A"/>
</dbReference>
<dbReference type="OrthoDB" id="406838at2759"/>
<evidence type="ECO:0000256" key="6">
    <source>
        <dbReference type="ARBA" id="ARBA00022801"/>
    </source>
</evidence>
<dbReference type="KEGG" id="aplc:110981838"/>
<evidence type="ECO:0000256" key="13">
    <source>
        <dbReference type="PIRSR" id="PIRSR621190-2"/>
    </source>
</evidence>
<feature type="binding site" description="in inhibited form" evidence="13">
    <location>
        <position position="180"/>
    </location>
    <ligand>
        <name>Zn(2+)</name>
        <dbReference type="ChEBI" id="CHEBI:29105"/>
        <label>2</label>
        <note>catalytic</note>
    </ligand>
</feature>
<dbReference type="SMART" id="SM00120">
    <property type="entry name" value="HX"/>
    <property type="match status" value="4"/>
</dbReference>
<dbReference type="GO" id="GO:0005615">
    <property type="term" value="C:extracellular space"/>
    <property type="evidence" value="ECO:0007669"/>
    <property type="project" value="TreeGrafter"/>
</dbReference>
<dbReference type="InterPro" id="IPR021158">
    <property type="entry name" value="Pept_M10A_Zn_BS"/>
</dbReference>
<evidence type="ECO:0000256" key="17">
    <source>
        <dbReference type="SAM" id="MobiDB-lite"/>
    </source>
</evidence>
<dbReference type="PROSITE" id="PS00546">
    <property type="entry name" value="CYSTEINE_SWITCH"/>
    <property type="match status" value="1"/>
</dbReference>
<dbReference type="PANTHER" id="PTHR10201">
    <property type="entry name" value="MATRIX METALLOPROTEINASE"/>
    <property type="match status" value="1"/>
</dbReference>
<keyword evidence="9" id="KW-0482">Metalloprotease</keyword>
<dbReference type="InterPro" id="IPR002477">
    <property type="entry name" value="Peptidoglycan-bd-like"/>
</dbReference>
<feature type="binding site" evidence="13">
    <location>
        <position position="500"/>
    </location>
    <ligand>
        <name>Ca(2+)</name>
        <dbReference type="ChEBI" id="CHEBI:29108"/>
        <label>5</label>
    </ligand>
</feature>
<sequence>MQYCLLLGKYTSLEDHDQRQELYVLHFLTSRSENKIGPYYYAQSSYPGDSEHSDFGKLFGAHKSLEMVLRDLLLWVYLDAVILTCCILHSARSLSMGVRPMTLTAPVAPRLDLDEKEFEYLEVNGYVTGHVTNPKRAPPYDEHLEQDAQLAIESFQQFYQLPVTGLMDPVTKETMWKPRCGYPDVAVLEKELAGRSNATEAKQEEGKRRRTRRYNNGGGLYKWDKRKLTYSIHNFPSRGKLKPLEVRNAIKRAFGVWSDVTPLEFRELDASSDADIRMAFLRGSHSIDKDHPIFDGPDGELAHAFSPNSGWGDVDGDVHFDDAEIFGLEENEQGYNFFQIAAHEIGHSLGLDHSREPTALMWPHYHYIKNFKLPKDDVMGIQSLYGTNPSQIQKPKQQDVSHCATVFDAITSIGGVLYVFKGGRFWEIVDGTITTALDGRMTDDYWYQLPAKINAVYHRSDGKTVFLKGTKYWVYYGQYAEAGYPRQVADLGLPSGLDAALPFNSAKTYFFKKNLVWRFDERRQSVDPGYPKKLRRVFRGLPKRVLSAFRNIDGQLYFLSGKRYYRMNKRVRRVDKGYPRYFTKDFMSCNSVKR</sequence>
<evidence type="ECO:0000256" key="11">
    <source>
        <dbReference type="ARBA" id="ARBA00023157"/>
    </source>
</evidence>
<feature type="binding site" evidence="13">
    <location>
        <position position="285"/>
    </location>
    <ligand>
        <name>Zn(2+)</name>
        <dbReference type="ChEBI" id="CHEBI:29105"/>
        <label>1</label>
    </ligand>
</feature>
<evidence type="ECO:0000256" key="9">
    <source>
        <dbReference type="ARBA" id="ARBA00023049"/>
    </source>
</evidence>
<keyword evidence="7 13" id="KW-0862">Zinc</keyword>
<feature type="repeat" description="Hemopexin" evidence="16">
    <location>
        <begin position="494"/>
        <end position="541"/>
    </location>
</feature>
<dbReference type="Pfam" id="PF01471">
    <property type="entry name" value="PG_binding_1"/>
    <property type="match status" value="1"/>
</dbReference>
<feature type="domain" description="Peptidase metallopeptidase" evidence="18">
    <location>
        <begin position="219"/>
        <end position="387"/>
    </location>
</feature>
<feature type="binding site" evidence="13">
    <location>
        <position position="353"/>
    </location>
    <ligand>
        <name>Zn(2+)</name>
        <dbReference type="ChEBI" id="CHEBI:29105"/>
        <label>2</label>
        <note>catalytic</note>
    </ligand>
</feature>
<dbReference type="RefSeq" id="XP_022095495.1">
    <property type="nucleotide sequence ID" value="XM_022239803.1"/>
</dbReference>
<dbReference type="GeneID" id="110981838"/>
<feature type="binding site" evidence="13">
    <location>
        <position position="295"/>
    </location>
    <ligand>
        <name>Ca(2+)</name>
        <dbReference type="ChEBI" id="CHEBI:29108"/>
        <label>3</label>
    </ligand>
</feature>
<dbReference type="SMART" id="SM00235">
    <property type="entry name" value="ZnMc"/>
    <property type="match status" value="1"/>
</dbReference>
<feature type="binding site" evidence="13">
    <location>
        <position position="319"/>
    </location>
    <ligand>
        <name>Zn(2+)</name>
        <dbReference type="ChEBI" id="CHEBI:29105"/>
        <label>1</label>
    </ligand>
</feature>
<feature type="modified residue" description="Phosphotyrosine; by PKDCC" evidence="14">
    <location>
        <position position="484"/>
    </location>
</feature>
<dbReference type="InterPro" id="IPR001818">
    <property type="entry name" value="Pept_M10_metallopeptidase"/>
</dbReference>
<evidence type="ECO:0000256" key="4">
    <source>
        <dbReference type="ARBA" id="ARBA00022729"/>
    </source>
</evidence>
<dbReference type="InterPro" id="IPR018487">
    <property type="entry name" value="Hemopexin-like_repeat"/>
</dbReference>
<dbReference type="GO" id="GO:0008270">
    <property type="term" value="F:zinc ion binding"/>
    <property type="evidence" value="ECO:0007669"/>
    <property type="project" value="InterPro"/>
</dbReference>
<feature type="binding site" evidence="13">
    <location>
        <position position="317"/>
    </location>
    <ligand>
        <name>Ca(2+)</name>
        <dbReference type="ChEBI" id="CHEBI:29108"/>
        <label>2</label>
    </ligand>
</feature>
<comment type="cofactor">
    <cofactor evidence="13">
        <name>Zn(2+)</name>
        <dbReference type="ChEBI" id="CHEBI:29105"/>
    </cofactor>
    <text evidence="13">Binds 2 Zn(2+) ions per subunit.</text>
</comment>
<comment type="similarity">
    <text evidence="1">Belongs to the peptidase M10A family.</text>
</comment>
<feature type="binding site" evidence="13">
    <location>
        <position position="410"/>
    </location>
    <ligand>
        <name>Ca(2+)</name>
        <dbReference type="ChEBI" id="CHEBI:29108"/>
        <label>5</label>
    </ligand>
</feature>
<evidence type="ECO:0000256" key="3">
    <source>
        <dbReference type="ARBA" id="ARBA00022723"/>
    </source>
</evidence>
<proteinExistence type="inferred from homology"/>
<keyword evidence="11" id="KW-1015">Disulfide bond</keyword>
<dbReference type="Pfam" id="PF00413">
    <property type="entry name" value="Peptidase_M10"/>
    <property type="match status" value="1"/>
</dbReference>
<dbReference type="CDD" id="cd00094">
    <property type="entry name" value="HX"/>
    <property type="match status" value="1"/>
</dbReference>
<dbReference type="GO" id="GO:0006508">
    <property type="term" value="P:proteolysis"/>
    <property type="evidence" value="ECO:0007669"/>
    <property type="project" value="UniProtKB-KW"/>
</dbReference>
<gene>
    <name evidence="20" type="primary">LOC110981838</name>
</gene>
<dbReference type="PRINTS" id="PR00138">
    <property type="entry name" value="MATRIXIN"/>
</dbReference>
<evidence type="ECO:0000256" key="1">
    <source>
        <dbReference type="ARBA" id="ARBA00010370"/>
    </source>
</evidence>